<dbReference type="HAMAP" id="MF_00384">
    <property type="entry name" value="Homoser_kinase"/>
    <property type="match status" value="1"/>
</dbReference>
<protein>
    <recommendedName>
        <fullName evidence="4 13">Homoserine kinase</fullName>
        <shortName evidence="13">HK</shortName>
        <shortName evidence="13">HSK</shortName>
        <ecNumber evidence="3 13">2.7.1.39</ecNumber>
    </recommendedName>
</protein>
<dbReference type="Gene3D" id="3.30.70.890">
    <property type="entry name" value="GHMP kinase, C-terminal domain"/>
    <property type="match status" value="1"/>
</dbReference>
<keyword evidence="5 13" id="KW-0028">Amino-acid biosynthesis</keyword>
<feature type="binding site" evidence="13">
    <location>
        <begin position="97"/>
        <end position="107"/>
    </location>
    <ligand>
        <name>ATP</name>
        <dbReference type="ChEBI" id="CHEBI:30616"/>
    </ligand>
</feature>
<evidence type="ECO:0000256" key="2">
    <source>
        <dbReference type="ARBA" id="ARBA00007370"/>
    </source>
</evidence>
<feature type="domain" description="GHMP kinase N-terminal" evidence="14">
    <location>
        <begin position="69"/>
        <end position="152"/>
    </location>
</feature>
<comment type="subcellular location">
    <subcellularLocation>
        <location evidence="13">Cytoplasm</location>
    </subcellularLocation>
</comment>
<organism evidence="16 17">
    <name type="scientific">Pseudoclavibacter albus</name>
    <dbReference type="NCBI Taxonomy" id="272241"/>
    <lineage>
        <taxon>Bacteria</taxon>
        <taxon>Bacillati</taxon>
        <taxon>Actinomycetota</taxon>
        <taxon>Actinomycetes</taxon>
        <taxon>Micrococcales</taxon>
        <taxon>Microbacteriaceae</taxon>
        <taxon>Pseudoclavibacter</taxon>
    </lineage>
</organism>
<dbReference type="NCBIfam" id="TIGR00191">
    <property type="entry name" value="thrB"/>
    <property type="match status" value="1"/>
</dbReference>
<evidence type="ECO:0000313" key="17">
    <source>
        <dbReference type="Proteomes" id="UP001525379"/>
    </source>
</evidence>
<keyword evidence="7 13" id="KW-0791">Threonine biosynthesis</keyword>
<comment type="catalytic activity">
    <reaction evidence="11 13">
        <text>L-homoserine + ATP = O-phospho-L-homoserine + ADP + H(+)</text>
        <dbReference type="Rhea" id="RHEA:13985"/>
        <dbReference type="ChEBI" id="CHEBI:15378"/>
        <dbReference type="ChEBI" id="CHEBI:30616"/>
        <dbReference type="ChEBI" id="CHEBI:57476"/>
        <dbReference type="ChEBI" id="CHEBI:57590"/>
        <dbReference type="ChEBI" id="CHEBI:456216"/>
        <dbReference type="EC" id="2.7.1.39"/>
    </reaction>
</comment>
<evidence type="ECO:0000259" key="14">
    <source>
        <dbReference type="Pfam" id="PF00288"/>
    </source>
</evidence>
<gene>
    <name evidence="13 16" type="primary">thrB</name>
    <name evidence="16" type="ORF">M3D15_02495</name>
</gene>
<comment type="similarity">
    <text evidence="2 13">Belongs to the GHMP kinase family. Homoserine kinase subfamily.</text>
</comment>
<dbReference type="Gene3D" id="3.30.230.10">
    <property type="match status" value="1"/>
</dbReference>
<dbReference type="SUPFAM" id="SSF54211">
    <property type="entry name" value="Ribosomal protein S5 domain 2-like"/>
    <property type="match status" value="1"/>
</dbReference>
<comment type="function">
    <text evidence="12 13">Catalyzes the ATP-dependent phosphorylation of L-homoserine to L-homoserine phosphate.</text>
</comment>
<dbReference type="PANTHER" id="PTHR20861:SF1">
    <property type="entry name" value="HOMOSERINE KINASE"/>
    <property type="match status" value="1"/>
</dbReference>
<dbReference type="PRINTS" id="PR00958">
    <property type="entry name" value="HOMSERKINASE"/>
</dbReference>
<evidence type="ECO:0000256" key="1">
    <source>
        <dbReference type="ARBA" id="ARBA00005015"/>
    </source>
</evidence>
<comment type="pathway">
    <text evidence="1 13">Amino-acid biosynthesis; L-threonine biosynthesis; L-threonine from L-aspartate: step 4/5.</text>
</comment>
<keyword evidence="9 13" id="KW-0418">Kinase</keyword>
<keyword evidence="13" id="KW-0963">Cytoplasm</keyword>
<dbReference type="Pfam" id="PF08544">
    <property type="entry name" value="GHMP_kinases_C"/>
    <property type="match status" value="1"/>
</dbReference>
<dbReference type="Proteomes" id="UP001525379">
    <property type="component" value="Unassembled WGS sequence"/>
</dbReference>
<sequence>MSFHTVPQGRTVRVRVPATSANLGPGFDTFGLALSVADEIELTTCEPGVLDIEIEGVGADSVPRTEQHLIIRALDASLAELGFGREGLHLRAVNRIPHGRGMGSSGAAIAAGVLLAAQLVGDDVDVSDEQLLKLATELEGHPDNVAPCLFGGFTIAWTDAVRPYMVRREVHEDIYPLVLVPEQKLSTKVARGLQPSEVPHRDAVFNVARASLLVLALTDEPELLYAATEDLLHQPYRAAAMPASAELVEELRAERLAAVISGAGPSVLVLAESEHARDRATEIAAEHDGWRAFPVEIDSRGATVSVASTKTESLSA</sequence>
<dbReference type="PIRSF" id="PIRSF000676">
    <property type="entry name" value="Homoser_kin"/>
    <property type="match status" value="1"/>
</dbReference>
<keyword evidence="17" id="KW-1185">Reference proteome</keyword>
<dbReference type="RefSeq" id="WP_260103827.1">
    <property type="nucleotide sequence ID" value="NZ_JALXSQ010000006.1"/>
</dbReference>
<keyword evidence="10 13" id="KW-0067">ATP-binding</keyword>
<feature type="domain" description="GHMP kinase C-terminal" evidence="15">
    <location>
        <begin position="224"/>
        <end position="285"/>
    </location>
</feature>
<evidence type="ECO:0000256" key="4">
    <source>
        <dbReference type="ARBA" id="ARBA00017858"/>
    </source>
</evidence>
<evidence type="ECO:0000256" key="3">
    <source>
        <dbReference type="ARBA" id="ARBA00012078"/>
    </source>
</evidence>
<dbReference type="InterPro" id="IPR020568">
    <property type="entry name" value="Ribosomal_Su5_D2-typ_SF"/>
</dbReference>
<evidence type="ECO:0000256" key="8">
    <source>
        <dbReference type="ARBA" id="ARBA00022741"/>
    </source>
</evidence>
<evidence type="ECO:0000256" key="9">
    <source>
        <dbReference type="ARBA" id="ARBA00022777"/>
    </source>
</evidence>
<keyword evidence="6 13" id="KW-0808">Transferase</keyword>
<keyword evidence="8 13" id="KW-0547">Nucleotide-binding</keyword>
<evidence type="ECO:0000256" key="10">
    <source>
        <dbReference type="ARBA" id="ARBA00022840"/>
    </source>
</evidence>
<evidence type="ECO:0000256" key="5">
    <source>
        <dbReference type="ARBA" id="ARBA00022605"/>
    </source>
</evidence>
<comment type="caution">
    <text evidence="16">The sequence shown here is derived from an EMBL/GenBank/DDBJ whole genome shotgun (WGS) entry which is preliminary data.</text>
</comment>
<dbReference type="EMBL" id="JALXSQ010000006">
    <property type="protein sequence ID" value="MCT2042214.1"/>
    <property type="molecule type" value="Genomic_DNA"/>
</dbReference>
<evidence type="ECO:0000313" key="16">
    <source>
        <dbReference type="EMBL" id="MCT2042214.1"/>
    </source>
</evidence>
<proteinExistence type="inferred from homology"/>
<dbReference type="InterPro" id="IPR013750">
    <property type="entry name" value="GHMP_kinase_C_dom"/>
</dbReference>
<dbReference type="PANTHER" id="PTHR20861">
    <property type="entry name" value="HOMOSERINE/4-DIPHOSPHOCYTIDYL-2-C-METHYL-D-ERYTHRITOL KINASE"/>
    <property type="match status" value="1"/>
</dbReference>
<dbReference type="GO" id="GO:0004413">
    <property type="term" value="F:homoserine kinase activity"/>
    <property type="evidence" value="ECO:0007669"/>
    <property type="project" value="UniProtKB-EC"/>
</dbReference>
<dbReference type="SUPFAM" id="SSF55060">
    <property type="entry name" value="GHMP Kinase, C-terminal domain"/>
    <property type="match status" value="1"/>
</dbReference>
<dbReference type="InterPro" id="IPR006204">
    <property type="entry name" value="GHMP_kinase_N_dom"/>
</dbReference>
<dbReference type="InterPro" id="IPR006203">
    <property type="entry name" value="GHMP_knse_ATP-bd_CS"/>
</dbReference>
<evidence type="ECO:0000256" key="12">
    <source>
        <dbReference type="ARBA" id="ARBA00049954"/>
    </source>
</evidence>
<dbReference type="EC" id="2.7.1.39" evidence="3 13"/>
<name>A0ABT2HV73_9MICO</name>
<accession>A0ABT2HV73</accession>
<evidence type="ECO:0000256" key="7">
    <source>
        <dbReference type="ARBA" id="ARBA00022697"/>
    </source>
</evidence>
<reference evidence="16 17" key="1">
    <citation type="submission" date="2022-04" db="EMBL/GenBank/DDBJ databases">
        <title>Human microbiome associated bacterial genomes.</title>
        <authorList>
            <person name="Sandstrom S."/>
            <person name="Salamzade R."/>
            <person name="Kalan L.R."/>
        </authorList>
    </citation>
    <scope>NUCLEOTIDE SEQUENCE [LARGE SCALE GENOMIC DNA]</scope>
    <source>
        <strain evidence="17">p3-SID1799</strain>
    </source>
</reference>
<dbReference type="InterPro" id="IPR014721">
    <property type="entry name" value="Ribsml_uS5_D2-typ_fold_subgr"/>
</dbReference>
<evidence type="ECO:0000256" key="13">
    <source>
        <dbReference type="HAMAP-Rule" id="MF_00384"/>
    </source>
</evidence>
<dbReference type="PROSITE" id="PS00627">
    <property type="entry name" value="GHMP_KINASES_ATP"/>
    <property type="match status" value="1"/>
</dbReference>
<evidence type="ECO:0000256" key="11">
    <source>
        <dbReference type="ARBA" id="ARBA00049375"/>
    </source>
</evidence>
<dbReference type="Pfam" id="PF00288">
    <property type="entry name" value="GHMP_kinases_N"/>
    <property type="match status" value="1"/>
</dbReference>
<evidence type="ECO:0000259" key="15">
    <source>
        <dbReference type="Pfam" id="PF08544"/>
    </source>
</evidence>
<dbReference type="InterPro" id="IPR036554">
    <property type="entry name" value="GHMP_kinase_C_sf"/>
</dbReference>
<dbReference type="InterPro" id="IPR000870">
    <property type="entry name" value="Homoserine_kinase"/>
</dbReference>
<evidence type="ECO:0000256" key="6">
    <source>
        <dbReference type="ARBA" id="ARBA00022679"/>
    </source>
</evidence>